<dbReference type="PROSITE" id="PS00697">
    <property type="entry name" value="DNA_LIGASE_A1"/>
    <property type="match status" value="1"/>
</dbReference>
<dbReference type="SMART" id="SM00292">
    <property type="entry name" value="BRCT"/>
    <property type="match status" value="2"/>
</dbReference>
<feature type="region of interest" description="Disordered" evidence="17">
    <location>
        <begin position="919"/>
        <end position="981"/>
    </location>
</feature>
<dbReference type="GO" id="GO:0003677">
    <property type="term" value="F:DNA binding"/>
    <property type="evidence" value="ECO:0007669"/>
    <property type="project" value="InterPro"/>
</dbReference>
<dbReference type="Pfam" id="PF04675">
    <property type="entry name" value="DNA_ligase_A_N"/>
    <property type="match status" value="1"/>
</dbReference>
<evidence type="ECO:0000256" key="1">
    <source>
        <dbReference type="ARBA" id="ARBA00001946"/>
    </source>
</evidence>
<dbReference type="GO" id="GO:0046872">
    <property type="term" value="F:metal ion binding"/>
    <property type="evidence" value="ECO:0007669"/>
    <property type="project" value="UniProtKB-KW"/>
</dbReference>
<evidence type="ECO:0000256" key="10">
    <source>
        <dbReference type="ARBA" id="ARBA00022842"/>
    </source>
</evidence>
<dbReference type="Gene3D" id="3.40.50.10190">
    <property type="entry name" value="BRCT domain"/>
    <property type="match status" value="2"/>
</dbReference>
<evidence type="ECO:0000256" key="12">
    <source>
        <dbReference type="ARBA" id="ARBA00023204"/>
    </source>
</evidence>
<feature type="domain" description="BRCT" evidence="19">
    <location>
        <begin position="716"/>
        <end position="806"/>
    </location>
</feature>
<dbReference type="Pfam" id="PF04679">
    <property type="entry name" value="DNA_ligase_A_C"/>
    <property type="match status" value="1"/>
</dbReference>
<proteinExistence type="inferred from homology"/>
<dbReference type="Gene3D" id="3.30.470.30">
    <property type="entry name" value="DNA ligase/mRNA capping enzyme"/>
    <property type="match status" value="1"/>
</dbReference>
<dbReference type="GO" id="GO:0006310">
    <property type="term" value="P:DNA recombination"/>
    <property type="evidence" value="ECO:0007669"/>
    <property type="project" value="UniProtKB-KW"/>
</dbReference>
<dbReference type="PANTHER" id="PTHR45997">
    <property type="entry name" value="DNA LIGASE 4"/>
    <property type="match status" value="1"/>
</dbReference>
<name>A0A061AKR9_RHOTO</name>
<evidence type="ECO:0000259" key="18">
    <source>
        <dbReference type="PROSITE" id="PS50160"/>
    </source>
</evidence>
<dbReference type="PROSITE" id="PS50160">
    <property type="entry name" value="DNA_LIGASE_A3"/>
    <property type="match status" value="1"/>
</dbReference>
<evidence type="ECO:0000256" key="13">
    <source>
        <dbReference type="ARBA" id="ARBA00023242"/>
    </source>
</evidence>
<dbReference type="InterPro" id="IPR036420">
    <property type="entry name" value="BRCT_dom_sf"/>
</dbReference>
<evidence type="ECO:0000256" key="3">
    <source>
        <dbReference type="ARBA" id="ARBA00007572"/>
    </source>
</evidence>
<comment type="catalytic activity">
    <reaction evidence="14 15">
        <text>ATP + (deoxyribonucleotide)n-3'-hydroxyl + 5'-phospho-(deoxyribonucleotide)m = (deoxyribonucleotide)n+m + AMP + diphosphate.</text>
        <dbReference type="EC" id="6.5.1.1"/>
    </reaction>
</comment>
<evidence type="ECO:0000256" key="7">
    <source>
        <dbReference type="ARBA" id="ARBA00022741"/>
    </source>
</evidence>
<feature type="region of interest" description="Disordered" evidence="17">
    <location>
        <begin position="814"/>
        <end position="900"/>
    </location>
</feature>
<keyword evidence="4 15" id="KW-0436">Ligase</keyword>
<keyword evidence="13" id="KW-0539">Nucleus</keyword>
<organism evidence="20">
    <name type="scientific">Rhodotorula toruloides</name>
    <name type="common">Yeast</name>
    <name type="synonym">Rhodosporidium toruloides</name>
    <dbReference type="NCBI Taxonomy" id="5286"/>
    <lineage>
        <taxon>Eukaryota</taxon>
        <taxon>Fungi</taxon>
        <taxon>Dikarya</taxon>
        <taxon>Basidiomycota</taxon>
        <taxon>Pucciniomycotina</taxon>
        <taxon>Microbotryomycetes</taxon>
        <taxon>Sporidiobolales</taxon>
        <taxon>Sporidiobolaceae</taxon>
        <taxon>Rhodotorula</taxon>
    </lineage>
</organism>
<keyword evidence="11 15" id="KW-0233">DNA recombination</keyword>
<dbReference type="AlphaFoldDB" id="A0A061AKR9"/>
<dbReference type="SUPFAM" id="SSF117018">
    <property type="entry name" value="ATP-dependent DNA ligase DNA-binding domain"/>
    <property type="match status" value="1"/>
</dbReference>
<dbReference type="InterPro" id="IPR012310">
    <property type="entry name" value="DNA_ligase_ATP-dep_cent"/>
</dbReference>
<comment type="subcellular location">
    <subcellularLocation>
        <location evidence="2">Nucleus</location>
    </subcellularLocation>
</comment>
<dbReference type="GO" id="GO:0032807">
    <property type="term" value="C:DNA ligase IV complex"/>
    <property type="evidence" value="ECO:0007669"/>
    <property type="project" value="TreeGrafter"/>
</dbReference>
<protein>
    <recommendedName>
        <fullName evidence="15">DNA ligase</fullName>
        <ecNumber evidence="15">6.5.1.1</ecNumber>
    </recommendedName>
</protein>
<evidence type="ECO:0000256" key="11">
    <source>
        <dbReference type="ARBA" id="ARBA00023172"/>
    </source>
</evidence>
<dbReference type="InterPro" id="IPR029710">
    <property type="entry name" value="LIG4"/>
</dbReference>
<evidence type="ECO:0000313" key="20">
    <source>
        <dbReference type="EMBL" id="CDR35895.1"/>
    </source>
</evidence>
<comment type="similarity">
    <text evidence="3 16">Belongs to the ATP-dependent DNA ligase family.</text>
</comment>
<dbReference type="InterPro" id="IPR012309">
    <property type="entry name" value="DNA_ligase_ATP-dep_C"/>
</dbReference>
<evidence type="ECO:0000256" key="4">
    <source>
        <dbReference type="ARBA" id="ARBA00022598"/>
    </source>
</evidence>
<evidence type="ECO:0000256" key="5">
    <source>
        <dbReference type="ARBA" id="ARBA00022723"/>
    </source>
</evidence>
<dbReference type="Pfam" id="PF16589">
    <property type="entry name" value="BRCT_2"/>
    <property type="match status" value="1"/>
</dbReference>
<dbReference type="InterPro" id="IPR044125">
    <property type="entry name" value="Adenylation_DNA_ligase_IV"/>
</dbReference>
<feature type="domain" description="ATP-dependent DNA ligase family profile" evidence="18">
    <location>
        <begin position="423"/>
        <end position="562"/>
    </location>
</feature>
<comment type="cofactor">
    <cofactor evidence="1">
        <name>Mg(2+)</name>
        <dbReference type="ChEBI" id="CHEBI:18420"/>
    </cofactor>
</comment>
<feature type="domain" description="BRCT" evidence="19">
    <location>
        <begin position="1032"/>
        <end position="1095"/>
    </location>
</feature>
<accession>A0A061AKR9</accession>
<dbReference type="GO" id="GO:0003910">
    <property type="term" value="F:DNA ligase (ATP) activity"/>
    <property type="evidence" value="ECO:0007669"/>
    <property type="project" value="UniProtKB-EC"/>
</dbReference>
<evidence type="ECO:0000256" key="16">
    <source>
        <dbReference type="RuleBase" id="RU004196"/>
    </source>
</evidence>
<dbReference type="OrthoDB" id="151490at2759"/>
<dbReference type="EMBL" id="LK052936">
    <property type="protein sequence ID" value="CDR35895.1"/>
    <property type="molecule type" value="Genomic_DNA"/>
</dbReference>
<dbReference type="EC" id="6.5.1.1" evidence="15"/>
<dbReference type="Gene3D" id="1.10.3260.10">
    <property type="entry name" value="DNA ligase, ATP-dependent, N-terminal domain"/>
    <property type="match status" value="1"/>
</dbReference>
<evidence type="ECO:0000256" key="14">
    <source>
        <dbReference type="ARBA" id="ARBA00034003"/>
    </source>
</evidence>
<dbReference type="InterPro" id="IPR000977">
    <property type="entry name" value="DNA_ligase_ATP-dep"/>
</dbReference>
<evidence type="ECO:0000256" key="15">
    <source>
        <dbReference type="RuleBase" id="RU000617"/>
    </source>
</evidence>
<evidence type="ECO:0000256" key="6">
    <source>
        <dbReference type="ARBA" id="ARBA00022737"/>
    </source>
</evidence>
<evidence type="ECO:0000256" key="9">
    <source>
        <dbReference type="ARBA" id="ARBA00022840"/>
    </source>
</evidence>
<dbReference type="GO" id="GO:0006297">
    <property type="term" value="P:nucleotide-excision repair, DNA gap filling"/>
    <property type="evidence" value="ECO:0007669"/>
    <property type="project" value="TreeGrafter"/>
</dbReference>
<keyword evidence="12 15" id="KW-0234">DNA repair</keyword>
<keyword evidence="10" id="KW-0460">Magnesium</keyword>
<evidence type="ECO:0000256" key="2">
    <source>
        <dbReference type="ARBA" id="ARBA00004123"/>
    </source>
</evidence>
<dbReference type="InterPro" id="IPR012308">
    <property type="entry name" value="DNA_ligase_ATP-dep_N"/>
</dbReference>
<feature type="compositionally biased region" description="Basic and acidic residues" evidence="17">
    <location>
        <begin position="834"/>
        <end position="846"/>
    </location>
</feature>
<evidence type="ECO:0000259" key="19">
    <source>
        <dbReference type="PROSITE" id="PS50172"/>
    </source>
</evidence>
<dbReference type="SUPFAM" id="SSF56091">
    <property type="entry name" value="DNA ligase/mRNA capping enzyme, catalytic domain"/>
    <property type="match status" value="1"/>
</dbReference>
<dbReference type="InterPro" id="IPR012340">
    <property type="entry name" value="NA-bd_OB-fold"/>
</dbReference>
<dbReference type="GO" id="GO:0071897">
    <property type="term" value="P:DNA biosynthetic process"/>
    <property type="evidence" value="ECO:0007669"/>
    <property type="project" value="InterPro"/>
</dbReference>
<keyword evidence="7 15" id="KW-0547">Nucleotide-binding</keyword>
<feature type="region of interest" description="Disordered" evidence="17">
    <location>
        <begin position="1"/>
        <end position="48"/>
    </location>
</feature>
<dbReference type="GO" id="GO:0006303">
    <property type="term" value="P:double-strand break repair via nonhomologous end joining"/>
    <property type="evidence" value="ECO:0007669"/>
    <property type="project" value="TreeGrafter"/>
</dbReference>
<dbReference type="NCBIfam" id="TIGR00574">
    <property type="entry name" value="dnl1"/>
    <property type="match status" value="1"/>
</dbReference>
<dbReference type="SUPFAM" id="SSF52113">
    <property type="entry name" value="BRCT domain"/>
    <property type="match status" value="2"/>
</dbReference>
<dbReference type="InterPro" id="IPR001357">
    <property type="entry name" value="BRCT_dom"/>
</dbReference>
<sequence length="1095" mass="122947">MSASLHSRGKSRATRQQRSDDEDEEDDSLKFAESDDIEKPPGLENGTTPPFGVLCMLFDQFESATRNKHKKAGYKGELLGQFISHWRAEIGPDLYPLIRLMLPERDTRRRTYNLKEQKLAKAIIQALDLPQKTSVALKLINWKVPTKEDPGAGEFAAVAYDVIKSRSTVIRAVSDVTIDEINETLDELSQTRGTTTDANGQKRGMQAEHARILRRCVSKMTPAEMKWLIRIILRDLKIGMGEKTIFNQLHPDAMDLFNTCSDIKRVCYKLFDPHHRIPHEDHTVKITHVFRPMLCWRTQRSLSDVIKAMRRNRSAQDPNRPLEEGEYAKDEFIIEEKLDGERIQMHKKGDTYMYASRKSKDYTYLYGSDAATGSLTPFIQDCLNENIEEVILDGEMLVWDPKIGKYMAFGNLKTFASNETKHFGPNDPRPCFKVFDILYIKGKGGKGTPLIEKSLWRRKHLLGQVITQKQGVMEIADCARGSSIDDIREYLQRILEERGEGLVCKHPLSTYVLGGRMDSWVKIKPDYMDELGEKIDGLIVGGYWGQGSRGGRLASFLVGLRGTKNGKEVYKSFAKVGSGLSRTDYTWIVENTRGKWIEFDRRDSKSVPDWFETVTEWPDVLIDPADSFIIEIKAAEIVEGAEYGAGMTLRFPRASKIRDELDPLSDSMDFETVLAFRRAPKKRPFGDDLASKSKAIRVNRSGKARAVSSAVGEVEKTSDVFEGVVFYIHQTKPPELKEQVQKKVVEAGGNYIQTIPPADIERVVVASEYAGIKNKKGGKEVDIVTPEWVLKSIERGRRLPLHKRYLVRAMPKTMSSPDYAADSDDDGMQVESSEDVKPDIAQEPPRRITAAEAWSQYRGEVAADDEDDPETENDEGEVLAVKTEDAPLPDVPRYEDYWPRKGTMAPPVNAINQDVGKLDLGANSSQEKKPDADSFGGHVEDLELEAGDSSARSETLELGNDGLTDASPGMGAGADDQKAFDPERPLAPLVAYFDTRAGAEKNDLPSSKASDRVQTVADSQLAKAKTAFEEAGGVATDDLQNPKLTHIIVTKLVPDRYKELINRTSEPRYRRIVTTEWIDACVDEEGPMDEDDFKP</sequence>
<dbReference type="Gene3D" id="2.40.50.140">
    <property type="entry name" value="Nucleic acid-binding proteins"/>
    <property type="match status" value="1"/>
</dbReference>
<keyword evidence="8 15" id="KW-0227">DNA damage</keyword>
<gene>
    <name evidence="20" type="ORF">RHTO0S_01e09648g</name>
</gene>
<keyword evidence="9 15" id="KW-0067">ATP-binding</keyword>
<feature type="compositionally biased region" description="Basic and acidic residues" evidence="17">
    <location>
        <begin position="28"/>
        <end position="41"/>
    </location>
</feature>
<dbReference type="PROSITE" id="PS50172">
    <property type="entry name" value="BRCT"/>
    <property type="match status" value="2"/>
</dbReference>
<dbReference type="Pfam" id="PF01068">
    <property type="entry name" value="DNA_ligase_A_M"/>
    <property type="match status" value="1"/>
</dbReference>
<dbReference type="GO" id="GO:0005524">
    <property type="term" value="F:ATP binding"/>
    <property type="evidence" value="ECO:0007669"/>
    <property type="project" value="UniProtKB-KW"/>
</dbReference>
<dbReference type="PANTHER" id="PTHR45997:SF1">
    <property type="entry name" value="DNA LIGASE 4"/>
    <property type="match status" value="1"/>
</dbReference>
<keyword evidence="5" id="KW-0479">Metal-binding</keyword>
<evidence type="ECO:0000256" key="8">
    <source>
        <dbReference type="ARBA" id="ARBA00022763"/>
    </source>
</evidence>
<dbReference type="InterPro" id="IPR016059">
    <property type="entry name" value="DNA_ligase_ATP-dep_CS"/>
</dbReference>
<reference evidence="20" key="1">
    <citation type="journal article" date="2014" name="Genome Announc.">
        <title>Draft genome sequence of Rhodosporidium toruloides CECT1137, an oleaginous yeast of biotechnological interest.</title>
        <authorList>
            <person name="Morin N."/>
            <person name="Calcas X."/>
            <person name="Devillers H."/>
            <person name="Durrens P."/>
            <person name="Sherman D.J."/>
            <person name="Nicaud J.-M."/>
            <person name="Neuveglise C."/>
        </authorList>
    </citation>
    <scope>NUCLEOTIDE SEQUENCE</scope>
    <source>
        <strain evidence="20">CECT1137</strain>
    </source>
</reference>
<dbReference type="SUPFAM" id="SSF50249">
    <property type="entry name" value="Nucleic acid-binding proteins"/>
    <property type="match status" value="1"/>
</dbReference>
<keyword evidence="6" id="KW-0677">Repeat</keyword>
<dbReference type="CDD" id="cd07903">
    <property type="entry name" value="Adenylation_DNA_ligase_IV"/>
    <property type="match status" value="1"/>
</dbReference>
<feature type="compositionally biased region" description="Acidic residues" evidence="17">
    <location>
        <begin position="862"/>
        <end position="877"/>
    </location>
</feature>
<evidence type="ECO:0000256" key="17">
    <source>
        <dbReference type="SAM" id="MobiDB-lite"/>
    </source>
</evidence>
<dbReference type="InterPro" id="IPR036599">
    <property type="entry name" value="DNA_ligase_N_sf"/>
</dbReference>